<dbReference type="EMBL" id="JAUIZM010000005">
    <property type="protein sequence ID" value="KAK1382082.1"/>
    <property type="molecule type" value="Genomic_DNA"/>
</dbReference>
<sequence>MQRHDPDSKLSGVILAEEENLRVKGFVQYIESGAINLKRSGNIIRNCCKPVDKSDRGWKPPNAVSLKIDVVAVVKGRGDGIGIGAVSRNVVAVSRFYFGASYRVAAADLFRIEKGWGFG</sequence>
<protein>
    <submittedName>
        <fullName evidence="1">Uncharacterized protein</fullName>
    </submittedName>
</protein>
<evidence type="ECO:0000313" key="2">
    <source>
        <dbReference type="Proteomes" id="UP001237642"/>
    </source>
</evidence>
<dbReference type="AlphaFoldDB" id="A0AAD8MR70"/>
<reference evidence="1" key="1">
    <citation type="submission" date="2023-02" db="EMBL/GenBank/DDBJ databases">
        <title>Genome of toxic invasive species Heracleum sosnowskyi carries increased number of genes despite the absence of recent whole-genome duplications.</title>
        <authorList>
            <person name="Schelkunov M."/>
            <person name="Shtratnikova V."/>
            <person name="Makarenko M."/>
            <person name="Klepikova A."/>
            <person name="Omelchenko D."/>
            <person name="Novikova G."/>
            <person name="Obukhova E."/>
            <person name="Bogdanov V."/>
            <person name="Penin A."/>
            <person name="Logacheva M."/>
        </authorList>
    </citation>
    <scope>NUCLEOTIDE SEQUENCE</scope>
    <source>
        <strain evidence="1">Hsosn_3</strain>
        <tissue evidence="1">Leaf</tissue>
    </source>
</reference>
<evidence type="ECO:0000313" key="1">
    <source>
        <dbReference type="EMBL" id="KAK1382082.1"/>
    </source>
</evidence>
<proteinExistence type="predicted"/>
<comment type="caution">
    <text evidence="1">The sequence shown here is derived from an EMBL/GenBank/DDBJ whole genome shotgun (WGS) entry which is preliminary data.</text>
</comment>
<accession>A0AAD8MR70</accession>
<organism evidence="1 2">
    <name type="scientific">Heracleum sosnowskyi</name>
    <dbReference type="NCBI Taxonomy" id="360622"/>
    <lineage>
        <taxon>Eukaryota</taxon>
        <taxon>Viridiplantae</taxon>
        <taxon>Streptophyta</taxon>
        <taxon>Embryophyta</taxon>
        <taxon>Tracheophyta</taxon>
        <taxon>Spermatophyta</taxon>
        <taxon>Magnoliopsida</taxon>
        <taxon>eudicotyledons</taxon>
        <taxon>Gunneridae</taxon>
        <taxon>Pentapetalae</taxon>
        <taxon>asterids</taxon>
        <taxon>campanulids</taxon>
        <taxon>Apiales</taxon>
        <taxon>Apiaceae</taxon>
        <taxon>Apioideae</taxon>
        <taxon>apioid superclade</taxon>
        <taxon>Tordylieae</taxon>
        <taxon>Tordyliinae</taxon>
        <taxon>Heracleum</taxon>
    </lineage>
</organism>
<dbReference type="Proteomes" id="UP001237642">
    <property type="component" value="Unassembled WGS sequence"/>
</dbReference>
<name>A0AAD8MR70_9APIA</name>
<gene>
    <name evidence="1" type="ORF">POM88_019817</name>
</gene>
<keyword evidence="2" id="KW-1185">Reference proteome</keyword>
<reference evidence="1" key="2">
    <citation type="submission" date="2023-05" db="EMBL/GenBank/DDBJ databases">
        <authorList>
            <person name="Schelkunov M.I."/>
        </authorList>
    </citation>
    <scope>NUCLEOTIDE SEQUENCE</scope>
    <source>
        <strain evidence="1">Hsosn_3</strain>
        <tissue evidence="1">Leaf</tissue>
    </source>
</reference>